<dbReference type="InterPro" id="IPR001584">
    <property type="entry name" value="Integrase_cat-core"/>
</dbReference>
<name>A0ABQ5IWT6_9ASTR</name>
<proteinExistence type="predicted"/>
<reference evidence="4" key="2">
    <citation type="submission" date="2022-01" db="EMBL/GenBank/DDBJ databases">
        <authorList>
            <person name="Yamashiro T."/>
            <person name="Shiraishi A."/>
            <person name="Satake H."/>
            <person name="Nakayama K."/>
        </authorList>
    </citation>
    <scope>NUCLEOTIDE SEQUENCE</scope>
</reference>
<evidence type="ECO:0000256" key="2">
    <source>
        <dbReference type="SAM" id="MobiDB-lite"/>
    </source>
</evidence>
<keyword evidence="1" id="KW-0645">Protease</keyword>
<gene>
    <name evidence="4" type="ORF">Tco_1114131</name>
</gene>
<feature type="compositionally biased region" description="Polar residues" evidence="2">
    <location>
        <begin position="7"/>
        <end position="32"/>
    </location>
</feature>
<dbReference type="InterPro" id="IPR036397">
    <property type="entry name" value="RNaseH_sf"/>
</dbReference>
<feature type="domain" description="Integrase catalytic" evidence="3">
    <location>
        <begin position="328"/>
        <end position="501"/>
    </location>
</feature>
<feature type="compositionally biased region" description="Basic residues" evidence="2">
    <location>
        <begin position="33"/>
        <end position="45"/>
    </location>
</feature>
<dbReference type="CDD" id="cd00303">
    <property type="entry name" value="retropepsin_like"/>
    <property type="match status" value="1"/>
</dbReference>
<dbReference type="InterPro" id="IPR025724">
    <property type="entry name" value="GAG-pre-integrase_dom"/>
</dbReference>
<dbReference type="PANTHER" id="PTHR42648:SF18">
    <property type="entry name" value="RETROTRANSPOSON, UNCLASSIFIED-LIKE PROTEIN"/>
    <property type="match status" value="1"/>
</dbReference>
<accession>A0ABQ5IWT6</accession>
<feature type="region of interest" description="Disordered" evidence="2">
    <location>
        <begin position="398"/>
        <end position="419"/>
    </location>
</feature>
<dbReference type="InterPro" id="IPR012337">
    <property type="entry name" value="RNaseH-like_sf"/>
</dbReference>
<reference evidence="4" key="1">
    <citation type="journal article" date="2022" name="Int. J. Mol. Sci.">
        <title>Draft Genome of Tanacetum Coccineum: Genomic Comparison of Closely Related Tanacetum-Family Plants.</title>
        <authorList>
            <person name="Yamashiro T."/>
            <person name="Shiraishi A."/>
            <person name="Nakayama K."/>
            <person name="Satake H."/>
        </authorList>
    </citation>
    <scope>NUCLEOTIDE SEQUENCE</scope>
</reference>
<dbReference type="Pfam" id="PF13976">
    <property type="entry name" value="gag_pre-integrs"/>
    <property type="match status" value="1"/>
</dbReference>
<evidence type="ECO:0000259" key="3">
    <source>
        <dbReference type="PROSITE" id="PS50994"/>
    </source>
</evidence>
<organism evidence="4 5">
    <name type="scientific">Tanacetum coccineum</name>
    <dbReference type="NCBI Taxonomy" id="301880"/>
    <lineage>
        <taxon>Eukaryota</taxon>
        <taxon>Viridiplantae</taxon>
        <taxon>Streptophyta</taxon>
        <taxon>Embryophyta</taxon>
        <taxon>Tracheophyta</taxon>
        <taxon>Spermatophyta</taxon>
        <taxon>Magnoliopsida</taxon>
        <taxon>eudicotyledons</taxon>
        <taxon>Gunneridae</taxon>
        <taxon>Pentapetalae</taxon>
        <taxon>asterids</taxon>
        <taxon>campanulids</taxon>
        <taxon>Asterales</taxon>
        <taxon>Asteraceae</taxon>
        <taxon>Asteroideae</taxon>
        <taxon>Anthemideae</taxon>
        <taxon>Anthemidinae</taxon>
        <taxon>Tanacetum</taxon>
    </lineage>
</organism>
<evidence type="ECO:0000313" key="4">
    <source>
        <dbReference type="EMBL" id="GJU03793.1"/>
    </source>
</evidence>
<dbReference type="Gene3D" id="3.30.420.10">
    <property type="entry name" value="Ribonuclease H-like superfamily/Ribonuclease H"/>
    <property type="match status" value="2"/>
</dbReference>
<dbReference type="Pfam" id="PF22936">
    <property type="entry name" value="Pol_BBD"/>
    <property type="match status" value="1"/>
</dbReference>
<feature type="compositionally biased region" description="Basic and acidic residues" evidence="2">
    <location>
        <begin position="399"/>
        <end position="416"/>
    </location>
</feature>
<sequence length="1057" mass="119766">MYRITKSKTQTPDSKTNIHASNSTGVESSNSVRRPKSKGTKSKNRVLKNTNRSFTYVQKISCSVSIDSNKCETKDLNVCQTNASVSNSKTVTDVNDGSNIICVSCGKDVFLLSHEKCVARYALSRNSNVKRALFTTLVAAKIKNLGTTFVVAKSRLSVANTPKATKKVIQLVLWNVDSGCSKHMTGNPQLIRNFVEKFIGIVRFRNDHFAAITGYGDYVQDLEVAFHSNMCYVRNLKGDDLLTGSLDSNLYTIFISEMAASSPVCLMSRATSIKSWLWHRRLSHLNFGTINQLTSKDLVDGLLKFKYNKDHLCSAYEQGKGKKASLSPKLVPSTESKLKLLYMNLCRPMRVASINGKKYIIVIVDDYSRYTWVYFLRTKDEAPDIIIGIGYSLKHKNKAKNDKTEHENRKSVEQKSKSKPKVKIKAKSIVHQTSIARTLQQNGVIKCQNCTLVEVARIMLIFSEAPEFLWAEAIATACFTQNRYYLHKCYRDPTQEVSDNPASNTLDNEHTSSSSSIVVEENEAPQIVSSPAEQVATEPNSLVLNANVDEFVQEDVADFDGNVFFNAPPTPVFEEAKSSLTYQDTSNMYEFHQKHRSSDRWTKNHPIKQVISDPSKPIMTRNRLQTDAKVCMYALTIFLDYRVTLGFGSTGGLDLACPIIRLSSQYGMQRVIRYVLEIVEINILPPIRFGLSQNRGMTTAHTPWNNNIFDSNDIKPDIVNPKIGDDIEFEINANYMKELRRKRFACTDGEDAYEHVRTVLEITKDALKSIQKLVEHSHKWHCEENHMTTPDPLRIITEKLKLLNHKMEGLKVDFRKLNTDDDKKSYYAEVKRRILEENKEPTTTPDKPKQQLQKVVSHEIKELPAHYSATLQNKLPPKETDPGSFIIPCIIRNHSMSNALVDLGASISVMPYSLFKRLGLGSLKPIKMTIEMADRSMQSPKEIKKCDFENYLLPEYRSQDIISLSPSELAEDKEDFSMTLCNLDKRMSIGLEEFVDIDDMWDDLDLGILSNEKAKTEFLKSGGRIHLHSPDSLQLSCKISDSYEIELGDKELVGRRR</sequence>
<dbReference type="EMBL" id="BQNB010021188">
    <property type="protein sequence ID" value="GJU03793.1"/>
    <property type="molecule type" value="Genomic_DNA"/>
</dbReference>
<keyword evidence="5" id="KW-1185">Reference proteome</keyword>
<keyword evidence="1" id="KW-0378">Hydrolase</keyword>
<dbReference type="PROSITE" id="PS50994">
    <property type="entry name" value="INTEGRASE"/>
    <property type="match status" value="1"/>
</dbReference>
<evidence type="ECO:0000313" key="5">
    <source>
        <dbReference type="Proteomes" id="UP001151760"/>
    </source>
</evidence>
<evidence type="ECO:0000256" key="1">
    <source>
        <dbReference type="ARBA" id="ARBA00022670"/>
    </source>
</evidence>
<feature type="compositionally biased region" description="Polar residues" evidence="2">
    <location>
        <begin position="496"/>
        <end position="506"/>
    </location>
</feature>
<dbReference type="Proteomes" id="UP001151760">
    <property type="component" value="Unassembled WGS sequence"/>
</dbReference>
<dbReference type="InterPro" id="IPR039537">
    <property type="entry name" value="Retrotran_Ty1/copia-like"/>
</dbReference>
<comment type="caution">
    <text evidence="4">The sequence shown here is derived from an EMBL/GenBank/DDBJ whole genome shotgun (WGS) entry which is preliminary data.</text>
</comment>
<protein>
    <submittedName>
        <fullName evidence="4">Retrovirus-related pol polyprotein from transposon TNT 1-94</fullName>
    </submittedName>
</protein>
<feature type="region of interest" description="Disordered" evidence="2">
    <location>
        <begin position="1"/>
        <end position="45"/>
    </location>
</feature>
<dbReference type="InterPro" id="IPR021109">
    <property type="entry name" value="Peptidase_aspartic_dom_sf"/>
</dbReference>
<dbReference type="PANTHER" id="PTHR42648">
    <property type="entry name" value="TRANSPOSASE, PUTATIVE-RELATED"/>
    <property type="match status" value="1"/>
</dbReference>
<dbReference type="Gene3D" id="2.40.70.10">
    <property type="entry name" value="Acid Proteases"/>
    <property type="match status" value="1"/>
</dbReference>
<dbReference type="SUPFAM" id="SSF53098">
    <property type="entry name" value="Ribonuclease H-like"/>
    <property type="match status" value="1"/>
</dbReference>
<feature type="region of interest" description="Disordered" evidence="2">
    <location>
        <begin position="496"/>
        <end position="517"/>
    </location>
</feature>
<dbReference type="InterPro" id="IPR054722">
    <property type="entry name" value="PolX-like_BBD"/>
</dbReference>